<gene>
    <name evidence="2" type="ORF">J2Z66_003394</name>
</gene>
<keyword evidence="1" id="KW-1133">Transmembrane helix</keyword>
<comment type="caution">
    <text evidence="2">The sequence shown here is derived from an EMBL/GenBank/DDBJ whole genome shotgun (WGS) entry which is preliminary data.</text>
</comment>
<dbReference type="EMBL" id="JAGGLB010000010">
    <property type="protein sequence ID" value="MBP1991787.1"/>
    <property type="molecule type" value="Genomic_DNA"/>
</dbReference>
<dbReference type="PANTHER" id="PTHR38442">
    <property type="entry name" value="INNER MEMBRANE PROTEIN-RELATED"/>
    <property type="match status" value="1"/>
</dbReference>
<evidence type="ECO:0000313" key="3">
    <source>
        <dbReference type="Proteomes" id="UP001519287"/>
    </source>
</evidence>
<dbReference type="RefSeq" id="WP_209972516.1">
    <property type="nucleotide sequence ID" value="NZ_JAGGLB010000010.1"/>
</dbReference>
<accession>A0ABS4IW30</accession>
<sequence length="449" mass="51213">MKNMRSKANLSLLMAALLFVVSAVCSYFFPGQWWPRFLLYISEAGLVGALADLFAVTALFRHPLGLKWIPHTAIIPKNRDKLIEGVVIMVEQQLLSKDTLKQQVQHIHLVDTAIRWIEGREGGRKAAEQGWSLLSGMLAKINLAEVSGQLDKQIRKGLQKTNVSLYAGKALKWALDSGDFQNVVGKIVEYAAKRASGLETKLAIRRMLENEKDRYVNKGNKVGGFFRKIGVWLAESTNSLNLDDAVEAFYGDIQVFLIELRSPRHELRVLIEDMIVQLADTLQNRTDVSAAVDAWKNEVIERISLLPSIEALLNNFKQLLQDDSPMKYLAIDKELPSLKQSDVKEWVGRFIQKYWDWFKSDREIKDWLEQYIQEFVRKIIDTEHALIGQIVRKTLDDYTDVKLVEFIESRVTEDLQRIRINGAVVGGFVGACIYGLLYGVYQPILDRLM</sequence>
<keyword evidence="1" id="KW-0812">Transmembrane</keyword>
<evidence type="ECO:0000313" key="2">
    <source>
        <dbReference type="EMBL" id="MBP1991787.1"/>
    </source>
</evidence>
<evidence type="ECO:0000256" key="1">
    <source>
        <dbReference type="SAM" id="Phobius"/>
    </source>
</evidence>
<proteinExistence type="predicted"/>
<dbReference type="Pfam" id="PF04286">
    <property type="entry name" value="DUF445"/>
    <property type="match status" value="1"/>
</dbReference>
<keyword evidence="3" id="KW-1185">Reference proteome</keyword>
<name>A0ABS4IW30_9BACL</name>
<feature type="transmembrane region" description="Helical" evidence="1">
    <location>
        <begin position="36"/>
        <end position="60"/>
    </location>
</feature>
<organism evidence="2 3">
    <name type="scientific">Paenibacillus eucommiae</name>
    <dbReference type="NCBI Taxonomy" id="1355755"/>
    <lineage>
        <taxon>Bacteria</taxon>
        <taxon>Bacillati</taxon>
        <taxon>Bacillota</taxon>
        <taxon>Bacilli</taxon>
        <taxon>Bacillales</taxon>
        <taxon>Paenibacillaceae</taxon>
        <taxon>Paenibacillus</taxon>
    </lineage>
</organism>
<dbReference type="Proteomes" id="UP001519287">
    <property type="component" value="Unassembled WGS sequence"/>
</dbReference>
<dbReference type="PANTHER" id="PTHR38442:SF1">
    <property type="entry name" value="INNER MEMBRANE PROTEIN"/>
    <property type="match status" value="1"/>
</dbReference>
<feature type="transmembrane region" description="Helical" evidence="1">
    <location>
        <begin position="420"/>
        <end position="441"/>
    </location>
</feature>
<reference evidence="2 3" key="1">
    <citation type="submission" date="2021-03" db="EMBL/GenBank/DDBJ databases">
        <title>Genomic Encyclopedia of Type Strains, Phase IV (KMG-IV): sequencing the most valuable type-strain genomes for metagenomic binning, comparative biology and taxonomic classification.</title>
        <authorList>
            <person name="Goeker M."/>
        </authorList>
    </citation>
    <scope>NUCLEOTIDE SEQUENCE [LARGE SCALE GENOMIC DNA]</scope>
    <source>
        <strain evidence="2 3">DSM 26048</strain>
    </source>
</reference>
<protein>
    <submittedName>
        <fullName evidence="2">Uncharacterized membrane-anchored protein YjiN (DUF445 family)</fullName>
    </submittedName>
</protein>
<dbReference type="InterPro" id="IPR007383">
    <property type="entry name" value="DUF445"/>
</dbReference>
<keyword evidence="1" id="KW-0472">Membrane</keyword>